<name>A0ABR9XF71_9SPHI</name>
<evidence type="ECO:0000313" key="6">
    <source>
        <dbReference type="EMBL" id="MBE9665725.1"/>
    </source>
</evidence>
<feature type="domain" description="TonB-dependent receptor plug" evidence="5">
    <location>
        <begin position="137"/>
        <end position="230"/>
    </location>
</feature>
<comment type="subcellular location">
    <subcellularLocation>
        <location evidence="1">Cell outer membrane</location>
        <topology evidence="1">Multi-pass membrane protein</topology>
    </subcellularLocation>
</comment>
<gene>
    <name evidence="6" type="ORF">IRJ18_05080</name>
</gene>
<evidence type="ECO:0000256" key="3">
    <source>
        <dbReference type="SAM" id="SignalP"/>
    </source>
</evidence>
<keyword evidence="1" id="KW-1134">Transmembrane beta strand</keyword>
<dbReference type="Pfam" id="PF13715">
    <property type="entry name" value="CarbopepD_reg_2"/>
    <property type="match status" value="1"/>
</dbReference>
<accession>A0ABR9XF71</accession>
<dbReference type="EMBL" id="JADFFM010000001">
    <property type="protein sequence ID" value="MBE9665725.1"/>
    <property type="molecule type" value="Genomic_DNA"/>
</dbReference>
<evidence type="ECO:0000313" key="7">
    <source>
        <dbReference type="Proteomes" id="UP000632774"/>
    </source>
</evidence>
<dbReference type="InterPro" id="IPR039426">
    <property type="entry name" value="TonB-dep_rcpt-like"/>
</dbReference>
<dbReference type="Pfam" id="PF07715">
    <property type="entry name" value="Plug"/>
    <property type="match status" value="1"/>
</dbReference>
<keyword evidence="7" id="KW-1185">Reference proteome</keyword>
<dbReference type="RefSeq" id="WP_194105116.1">
    <property type="nucleotide sequence ID" value="NZ_JADFFM010000001.1"/>
</dbReference>
<evidence type="ECO:0000259" key="4">
    <source>
        <dbReference type="Pfam" id="PF00593"/>
    </source>
</evidence>
<dbReference type="InterPro" id="IPR023996">
    <property type="entry name" value="TonB-dep_OMP_SusC/RagA"/>
</dbReference>
<keyword evidence="1" id="KW-0998">Cell outer membrane</keyword>
<evidence type="ECO:0000259" key="5">
    <source>
        <dbReference type="Pfam" id="PF07715"/>
    </source>
</evidence>
<dbReference type="SUPFAM" id="SSF56935">
    <property type="entry name" value="Porins"/>
    <property type="match status" value="1"/>
</dbReference>
<comment type="caution">
    <text evidence="6">The sequence shown here is derived from an EMBL/GenBank/DDBJ whole genome shotgun (WGS) entry which is preliminary data.</text>
</comment>
<dbReference type="PROSITE" id="PS00018">
    <property type="entry name" value="EF_HAND_1"/>
    <property type="match status" value="1"/>
</dbReference>
<dbReference type="InterPro" id="IPR037066">
    <property type="entry name" value="Plug_dom_sf"/>
</dbReference>
<dbReference type="NCBIfam" id="TIGR04056">
    <property type="entry name" value="OMP_RagA_SusC"/>
    <property type="match status" value="1"/>
</dbReference>
<dbReference type="InterPro" id="IPR018247">
    <property type="entry name" value="EF_Hand_1_Ca_BS"/>
</dbReference>
<feature type="chain" id="PRO_5045559505" evidence="3">
    <location>
        <begin position="20"/>
        <end position="1009"/>
    </location>
</feature>
<dbReference type="PROSITE" id="PS52016">
    <property type="entry name" value="TONB_DEPENDENT_REC_3"/>
    <property type="match status" value="1"/>
</dbReference>
<evidence type="ECO:0000256" key="1">
    <source>
        <dbReference type="PROSITE-ProRule" id="PRU01360"/>
    </source>
</evidence>
<feature type="domain" description="TonB-dependent receptor-like beta-barrel" evidence="4">
    <location>
        <begin position="446"/>
        <end position="975"/>
    </location>
</feature>
<keyword evidence="1" id="KW-0812">Transmembrane</keyword>
<sequence>MLKSALLSLLVYQSLGAFAAPPGKNPNALKRRSHVIDAVYTGTLLDDQNNPLDGATVNLIGTRVETKSDRSGKFVLTANEGDSITISLKGFKTLKYAIGTDKLFTLTLEPDNSSSLIPRSAVVQEAYNTVPQNLAIASTDAVYNKDIVKSPVTSFRNALSGRLAGLYTLQSSGLAGSDGASLTLRGQSPIIIIDGVVANITAFDLEEIESVTVLKDALATAMLGVRGSHGAILVTTKKGSAKKQQISFTAQTAVQQPISWPKPLNAFNYATLRNEAMRNDGIPQSSGLYYPQAALDAYKNGSDPINFPNVNYRDAILKNSSLFNRYTLSASGGNRSARYFVSMEQINQSGFFKTVDSNSYNTNNNFKSYIVRSNVDLNITNKLSGGIYLLGRIQNSNEPGVTTGTIISNLLNTPANAYPLLNANNSFAGTQLYQNNLLAQTIGSGYRQRYYRDVLVNVYLKQSLDDFVKGLWMQAKVAYNSTLAEDIVRNKSFAVFQQTAPATYAQFGTNGTQANGNSIAYQGRMDYEEFSIGYDKTFGKNGLNILMMGNRDNSTDANDAQALPYTITGISGRAAYNYDGKYMAEATFGFNGSNRYPPDGNTKRGFFPAVGLGWNIEKEDFMKSVSAINRLKLYTSYGQSGWDNPGYFIYYPRFFDGPSPYFGTGAGTVTSITEGTLPNGNITFEKANKFNVGINGAVLDNKLAFTVEYFNNKYYDLVMQRGNNSTLIGNDYPNENIGQNKYFGFEGQLAWQQNLKNKFQYFISVNASSVGSKVLYISEVNQPYAYMYRTGQPVGQQFGYVAQGLFQSQAEINSSPTTVGYKPQPGDIKYQDLNNDGVINQNDVTAIGSSKPLFFYGASLGAGWHGLDISVLFQGVKNRNVYLSGGSYWAFQNNGTGPAYEQNLNRWTPQTAATATYPRLSYGVNSNNDAASSYWVRSGDYFRLKNAEIGYTLPTTWISKLGLTTVRLFANGYNLFTSSSSQLDGLSPETYTGGYPVLRLYNFGVNVKF</sequence>
<dbReference type="Proteomes" id="UP000632774">
    <property type="component" value="Unassembled WGS sequence"/>
</dbReference>
<feature type="signal peptide" evidence="3">
    <location>
        <begin position="1"/>
        <end position="19"/>
    </location>
</feature>
<keyword evidence="1" id="KW-0813">Transport</keyword>
<organism evidence="6 7">
    <name type="scientific">Mucilaginibacter boryungensis</name>
    <dbReference type="NCBI Taxonomy" id="768480"/>
    <lineage>
        <taxon>Bacteria</taxon>
        <taxon>Pseudomonadati</taxon>
        <taxon>Bacteroidota</taxon>
        <taxon>Sphingobacteriia</taxon>
        <taxon>Sphingobacteriales</taxon>
        <taxon>Sphingobacteriaceae</taxon>
        <taxon>Mucilaginibacter</taxon>
    </lineage>
</organism>
<dbReference type="Gene3D" id="2.170.130.10">
    <property type="entry name" value="TonB-dependent receptor, plug domain"/>
    <property type="match status" value="1"/>
</dbReference>
<dbReference type="InterPro" id="IPR012910">
    <property type="entry name" value="Plug_dom"/>
</dbReference>
<keyword evidence="1 2" id="KW-0472">Membrane</keyword>
<protein>
    <submittedName>
        <fullName evidence="6">SusC/RagA family TonB-linked outer membrane protein</fullName>
    </submittedName>
</protein>
<reference evidence="6 7" key="1">
    <citation type="submission" date="2020-10" db="EMBL/GenBank/DDBJ databases">
        <title>Mucilaginibacter mali sp. nov., isolated from rhizosphere soil of apple orchard.</title>
        <authorList>
            <person name="Lee J.-S."/>
            <person name="Kim H.S."/>
            <person name="Kim J.-S."/>
        </authorList>
    </citation>
    <scope>NUCLEOTIDE SEQUENCE [LARGE SCALE GENOMIC DNA]</scope>
    <source>
        <strain evidence="6 7">KCTC 23157</strain>
    </source>
</reference>
<comment type="similarity">
    <text evidence="1 2">Belongs to the TonB-dependent receptor family.</text>
</comment>
<evidence type="ECO:0000256" key="2">
    <source>
        <dbReference type="RuleBase" id="RU003357"/>
    </source>
</evidence>
<keyword evidence="3" id="KW-0732">Signal</keyword>
<proteinExistence type="inferred from homology"/>
<dbReference type="SUPFAM" id="SSF49464">
    <property type="entry name" value="Carboxypeptidase regulatory domain-like"/>
    <property type="match status" value="1"/>
</dbReference>
<dbReference type="InterPro" id="IPR000531">
    <property type="entry name" value="Beta-barrel_TonB"/>
</dbReference>
<dbReference type="Pfam" id="PF00593">
    <property type="entry name" value="TonB_dep_Rec_b-barrel"/>
    <property type="match status" value="1"/>
</dbReference>
<dbReference type="InterPro" id="IPR008969">
    <property type="entry name" value="CarboxyPept-like_regulatory"/>
</dbReference>
<keyword evidence="2" id="KW-0798">TonB box</keyword>